<protein>
    <recommendedName>
        <fullName evidence="2">CRISPR system single-strand-specific deoxyribonuclease Cas10/Csm1 (subtype III-A)</fullName>
    </recommendedName>
    <alternativeName>
        <fullName evidence="11">Cyclic oligoadenylate synthase</fullName>
    </alternativeName>
</protein>
<keyword evidence="10" id="KW-0051">Antiviral defense</keyword>
<name>A0A445MU86_9BACT</name>
<evidence type="ECO:0000256" key="4">
    <source>
        <dbReference type="ARBA" id="ARBA00022722"/>
    </source>
</evidence>
<dbReference type="Pfam" id="PF18211">
    <property type="entry name" value="Csm1_B"/>
    <property type="match status" value="1"/>
</dbReference>
<reference evidence="13" key="1">
    <citation type="submission" date="2018-01" db="EMBL/GenBank/DDBJ databases">
        <authorList>
            <person name="Regsiter A."/>
            <person name="William W."/>
        </authorList>
    </citation>
    <scope>NUCLEOTIDE SEQUENCE</scope>
    <source>
        <strain evidence="13">TRIP AH-1</strain>
    </source>
</reference>
<keyword evidence="4" id="KW-0540">Nuclease</keyword>
<dbReference type="InterPro" id="IPR000160">
    <property type="entry name" value="GGDEF_dom"/>
</dbReference>
<dbReference type="AlphaFoldDB" id="A0A445MU86"/>
<keyword evidence="8" id="KW-0269">Exonuclease</keyword>
<dbReference type="PANTHER" id="PTHR36528:SF1">
    <property type="entry name" value="CRISPR SYSTEM SINGLE-STRAND-SPECIFIC DEOXYRIBONUCLEASE CAS10_CSM1 (SUBTYPE III-A)"/>
    <property type="match status" value="1"/>
</dbReference>
<evidence type="ECO:0000256" key="5">
    <source>
        <dbReference type="ARBA" id="ARBA00022741"/>
    </source>
</evidence>
<feature type="domain" description="GGDEF" evidence="12">
    <location>
        <begin position="610"/>
        <end position="750"/>
    </location>
</feature>
<organism evidence="13">
    <name type="scientific">uncultured Desulfobacterium sp</name>
    <dbReference type="NCBI Taxonomy" id="201089"/>
    <lineage>
        <taxon>Bacteria</taxon>
        <taxon>Pseudomonadati</taxon>
        <taxon>Thermodesulfobacteriota</taxon>
        <taxon>Desulfobacteria</taxon>
        <taxon>Desulfobacterales</taxon>
        <taxon>Desulfobacteriaceae</taxon>
        <taxon>Desulfobacterium</taxon>
        <taxon>environmental samples</taxon>
    </lineage>
</organism>
<dbReference type="GO" id="GO:0004527">
    <property type="term" value="F:exonuclease activity"/>
    <property type="evidence" value="ECO:0007669"/>
    <property type="project" value="UniProtKB-KW"/>
</dbReference>
<dbReference type="NCBIfam" id="TIGR02578">
    <property type="entry name" value="cas_TM1811_Csm1"/>
    <property type="match status" value="1"/>
</dbReference>
<dbReference type="EMBL" id="OJIN01000073">
    <property type="protein sequence ID" value="SPD73003.1"/>
    <property type="molecule type" value="Genomic_DNA"/>
</dbReference>
<dbReference type="Gene3D" id="3.30.70.270">
    <property type="match status" value="1"/>
</dbReference>
<dbReference type="InterPro" id="IPR054767">
    <property type="entry name" value="Cas10-Cmr2_palm2"/>
</dbReference>
<dbReference type="PROSITE" id="PS50887">
    <property type="entry name" value="GGDEF"/>
    <property type="match status" value="1"/>
</dbReference>
<evidence type="ECO:0000259" key="12">
    <source>
        <dbReference type="PROSITE" id="PS50887"/>
    </source>
</evidence>
<evidence type="ECO:0000256" key="3">
    <source>
        <dbReference type="ARBA" id="ARBA00022679"/>
    </source>
</evidence>
<evidence type="ECO:0000256" key="8">
    <source>
        <dbReference type="ARBA" id="ARBA00022839"/>
    </source>
</evidence>
<evidence type="ECO:0000256" key="10">
    <source>
        <dbReference type="ARBA" id="ARBA00023118"/>
    </source>
</evidence>
<keyword evidence="7" id="KW-0378">Hydrolase</keyword>
<evidence type="ECO:0000256" key="2">
    <source>
        <dbReference type="ARBA" id="ARBA00014333"/>
    </source>
</evidence>
<gene>
    <name evidence="13" type="primary">cas</name>
    <name evidence="13" type="ORF">PITCH_A1640013</name>
</gene>
<dbReference type="GO" id="GO:0004519">
    <property type="term" value="F:endonuclease activity"/>
    <property type="evidence" value="ECO:0007669"/>
    <property type="project" value="UniProtKB-KW"/>
</dbReference>
<evidence type="ECO:0000313" key="13">
    <source>
        <dbReference type="EMBL" id="SPD73003.1"/>
    </source>
</evidence>
<dbReference type="InterPro" id="IPR041062">
    <property type="entry name" value="Csm1_B"/>
</dbReference>
<dbReference type="InterPro" id="IPR043128">
    <property type="entry name" value="Rev_trsase/Diguanyl_cyclase"/>
</dbReference>
<keyword evidence="9" id="KW-0067">ATP-binding</keyword>
<comment type="similarity">
    <text evidence="1">Belongs to the CRISPR-associated Cas10/Csm1 family.</text>
</comment>
<proteinExistence type="inferred from homology"/>
<dbReference type="PANTHER" id="PTHR36528">
    <property type="entry name" value="CRISPR SYSTEM SINGLE-STRAND-SPECIFIC DEOXYRIBONUCLEASE CAS10/CSM1 (SUBTYPE III-A)"/>
    <property type="match status" value="1"/>
</dbReference>
<evidence type="ECO:0000256" key="9">
    <source>
        <dbReference type="ARBA" id="ARBA00022840"/>
    </source>
</evidence>
<dbReference type="Pfam" id="PF22335">
    <property type="entry name" value="Cas10-Cmr2_palm2"/>
    <property type="match status" value="1"/>
</dbReference>
<dbReference type="InterPro" id="IPR052117">
    <property type="entry name" value="Cas10/Csm1_subtype-III-A"/>
</dbReference>
<evidence type="ECO:0000256" key="7">
    <source>
        <dbReference type="ARBA" id="ARBA00022801"/>
    </source>
</evidence>
<evidence type="ECO:0000256" key="6">
    <source>
        <dbReference type="ARBA" id="ARBA00022759"/>
    </source>
</evidence>
<dbReference type="GO" id="GO:0005524">
    <property type="term" value="F:ATP binding"/>
    <property type="evidence" value="ECO:0007669"/>
    <property type="project" value="UniProtKB-KW"/>
</dbReference>
<dbReference type="InterPro" id="IPR013408">
    <property type="entry name" value="Cas10/Csm1"/>
</dbReference>
<keyword evidence="5" id="KW-0547">Nucleotide-binding</keyword>
<sequence>MDETTLKIAMAGFFHDIGKLADRELLNITEQYFDNHSGLYLPLWNGRYSHHHAVYTAAFIEHMKNYLPKEFNSPGWGEGDSFINLAAGHHNPDTPMQWIIAISDRTSSGWDRAEFDEKYNKAVTPKDYKRNRLVPILEHLSAEPGSPVVTSEGYYYCYPLKEITPKNIFPKLKSEVYPKDNEIASRDYHLLFDGFVEGLKGLFHREENKVLWFEHFESLAMIYASAVPAARAGHVIPDVSLYDHLKTTSAIASALYLFHKQTGSMAIADIKDEKTEKFLVISGDFYGIQNFIFSSGEAQKNRSKMLRGRSFAVSLFSELASDMLCRKIGIPSVSVILNAAGKFTLIAPNTKEAKQAVSETEKKINEWLIKVSLGEAAMGISYVVAGARDFVKGRFNDVWDNLHKQMEKKKYQKLDLDRFGGSVSDYLDSFYNDLNSPLCSFCGKRPSIPKAEGSHFVEDKKSSCALCRDHIFLGENLVKNTFLAITTREADIKGGDDNKLLEPIFGEYQAAFLDGALKEMAKSGSLLKHWDVSNNAEEKITGNVTARFINGYVPVYTKDDLEDERLLWGKKGEIKKLEQIDQISLHIPKSFGHIANKALNLKNGKYVGVEALGVLKADVDNLGLLIGCGLKGELFTLSRLATLSRQLNYYFSIYLPYLLLTEPEFRNVYTVFAGGDDLFLIGPWNRIIQLSEKIKNTFSEYVCKNPDIHLSAGISLHKPNTPVGSMAESSEADLEFAKEEGRNRVTVFNETVEWDEMSKLTSIQNELEIWIDRKWINTAMLYRLNKVMDMAGLEKRLLRNNRDEIHLEDMECTKWRAMLSYSVGRNAAKDLKAEERPDVVDHVGESLNKWLSEYGSKLKIPVWNILYNRRTMKN</sequence>
<evidence type="ECO:0000256" key="11">
    <source>
        <dbReference type="ARBA" id="ARBA00032922"/>
    </source>
</evidence>
<dbReference type="GO" id="GO:0016740">
    <property type="term" value="F:transferase activity"/>
    <property type="evidence" value="ECO:0007669"/>
    <property type="project" value="UniProtKB-KW"/>
</dbReference>
<dbReference type="GO" id="GO:0051607">
    <property type="term" value="P:defense response to virus"/>
    <property type="evidence" value="ECO:0007669"/>
    <property type="project" value="UniProtKB-KW"/>
</dbReference>
<evidence type="ECO:0000256" key="1">
    <source>
        <dbReference type="ARBA" id="ARBA00005700"/>
    </source>
</evidence>
<keyword evidence="6" id="KW-0255">Endonuclease</keyword>
<keyword evidence="3" id="KW-0808">Transferase</keyword>
<accession>A0A445MU86</accession>